<keyword evidence="7" id="KW-1185">Reference proteome</keyword>
<feature type="transmembrane region" description="Helical" evidence="4">
    <location>
        <begin position="62"/>
        <end position="83"/>
    </location>
</feature>
<feature type="transmembrane region" description="Helical" evidence="4">
    <location>
        <begin position="431"/>
        <end position="455"/>
    </location>
</feature>
<evidence type="ECO:0000313" key="6">
    <source>
        <dbReference type="EMBL" id="KXS93783.1"/>
    </source>
</evidence>
<name>A0A139GUA7_9PEZI</name>
<feature type="domain" description="Major facilitator superfamily (MFS) profile" evidence="5">
    <location>
        <begin position="61"/>
        <end position="455"/>
    </location>
</feature>
<gene>
    <name evidence="6" type="ORF">AC579_3358</name>
</gene>
<dbReference type="PROSITE" id="PS50850">
    <property type="entry name" value="MFS"/>
    <property type="match status" value="1"/>
</dbReference>
<organism evidence="6 7">
    <name type="scientific">Pseudocercospora musae</name>
    <dbReference type="NCBI Taxonomy" id="113226"/>
    <lineage>
        <taxon>Eukaryota</taxon>
        <taxon>Fungi</taxon>
        <taxon>Dikarya</taxon>
        <taxon>Ascomycota</taxon>
        <taxon>Pezizomycotina</taxon>
        <taxon>Dothideomycetes</taxon>
        <taxon>Dothideomycetidae</taxon>
        <taxon>Mycosphaerellales</taxon>
        <taxon>Mycosphaerellaceae</taxon>
        <taxon>Pseudocercospora</taxon>
    </lineage>
</organism>
<dbReference type="InterPro" id="IPR050327">
    <property type="entry name" value="Proton-linked_MCT"/>
</dbReference>
<dbReference type="InterPro" id="IPR011701">
    <property type="entry name" value="MFS"/>
</dbReference>
<dbReference type="Gene3D" id="1.20.1250.20">
    <property type="entry name" value="MFS general substrate transporter like domains"/>
    <property type="match status" value="2"/>
</dbReference>
<dbReference type="Proteomes" id="UP000073492">
    <property type="component" value="Unassembled WGS sequence"/>
</dbReference>
<dbReference type="EMBL" id="LFZO01001087">
    <property type="protein sequence ID" value="KXS93783.1"/>
    <property type="molecule type" value="Genomic_DNA"/>
</dbReference>
<dbReference type="InterPro" id="IPR020846">
    <property type="entry name" value="MFS_dom"/>
</dbReference>
<dbReference type="GO" id="GO:0016020">
    <property type="term" value="C:membrane"/>
    <property type="evidence" value="ECO:0007669"/>
    <property type="project" value="UniProtKB-SubCell"/>
</dbReference>
<feature type="transmembrane region" description="Helical" evidence="4">
    <location>
        <begin position="132"/>
        <end position="150"/>
    </location>
</feature>
<feature type="transmembrane region" description="Helical" evidence="4">
    <location>
        <begin position="192"/>
        <end position="214"/>
    </location>
</feature>
<feature type="transmembrane region" description="Helical" evidence="4">
    <location>
        <begin position="162"/>
        <end position="180"/>
    </location>
</feature>
<evidence type="ECO:0000256" key="3">
    <source>
        <dbReference type="SAM" id="MobiDB-lite"/>
    </source>
</evidence>
<dbReference type="PANTHER" id="PTHR11360:SF252">
    <property type="entry name" value="MAJOR FACILITATOR SUPERFAMILY (MFS) PROFILE DOMAIN-CONTAINING PROTEIN-RELATED"/>
    <property type="match status" value="1"/>
</dbReference>
<feature type="transmembrane region" description="Helical" evidence="4">
    <location>
        <begin position="358"/>
        <end position="378"/>
    </location>
</feature>
<feature type="transmembrane region" description="Helical" evidence="4">
    <location>
        <begin position="399"/>
        <end position="419"/>
    </location>
</feature>
<evidence type="ECO:0000256" key="2">
    <source>
        <dbReference type="ARBA" id="ARBA00006727"/>
    </source>
</evidence>
<keyword evidence="4" id="KW-0472">Membrane</keyword>
<sequence length="466" mass="49840">MLEQKKPAMSSASDEEKDLSVDLEKDDTHRDEKAPPAALAIPVPLPGPAPTPDALQDGGTRAWLQVMGSFIVFGNLWGMSFAFGSFQSYYELSYIPHESASSISWIGTVTIFLLILIGVISGPLFDLGYFRTMLLVGALGETLGVFLMSVSKTYWQLMLTQGVLMGLSNGLLYLPGLALVGRSFRKHRAIAMGVTTCGAPVGGIIYTLIFQQLIGKLSFGWTVRVIGFVMLGTYSLISFPLLLWGAANLGDIASGSKRKLFDRGALTDLPFWLYSSSNFLIFCGYMVPFVFIPSYGELILGISRSMSLYVSMISQASSILGRLVAGYSASKVGVMVNWITCVLLSGIVAIAWHGVNSLGGFITIAALYGCFSGALIPLPPTVFSKVCPDPKVYGARLGMAQGFGSIASLIGPPIAAALASASSEGGKTNYLGLQLFAGCIMVAGACNLFVLWLTLMRRRNGGSRWI</sequence>
<keyword evidence="4" id="KW-1133">Transmembrane helix</keyword>
<evidence type="ECO:0000256" key="4">
    <source>
        <dbReference type="SAM" id="Phobius"/>
    </source>
</evidence>
<evidence type="ECO:0000256" key="1">
    <source>
        <dbReference type="ARBA" id="ARBA00004141"/>
    </source>
</evidence>
<feature type="transmembrane region" description="Helical" evidence="4">
    <location>
        <begin position="332"/>
        <end position="352"/>
    </location>
</feature>
<dbReference type="SUPFAM" id="SSF103473">
    <property type="entry name" value="MFS general substrate transporter"/>
    <property type="match status" value="1"/>
</dbReference>
<keyword evidence="4" id="KW-0812">Transmembrane</keyword>
<evidence type="ECO:0000259" key="5">
    <source>
        <dbReference type="PROSITE" id="PS50850"/>
    </source>
</evidence>
<protein>
    <recommendedName>
        <fullName evidence="5">Major facilitator superfamily (MFS) profile domain-containing protein</fullName>
    </recommendedName>
</protein>
<dbReference type="AlphaFoldDB" id="A0A139GUA7"/>
<comment type="caution">
    <text evidence="6">The sequence shown here is derived from an EMBL/GenBank/DDBJ whole genome shotgun (WGS) entry which is preliminary data.</text>
</comment>
<proteinExistence type="inferred from homology"/>
<feature type="transmembrane region" description="Helical" evidence="4">
    <location>
        <begin position="298"/>
        <end position="320"/>
    </location>
</feature>
<evidence type="ECO:0000313" key="7">
    <source>
        <dbReference type="Proteomes" id="UP000073492"/>
    </source>
</evidence>
<reference evidence="6 7" key="1">
    <citation type="submission" date="2015-07" db="EMBL/GenBank/DDBJ databases">
        <title>Comparative genomics of the Sigatoka disease complex on banana suggests a link between parallel evolutionary changes in Pseudocercospora fijiensis and Pseudocercospora eumusae and increased virulence on the banana host.</title>
        <authorList>
            <person name="Chang T.-C."/>
            <person name="Salvucci A."/>
            <person name="Crous P.W."/>
            <person name="Stergiopoulos I."/>
        </authorList>
    </citation>
    <scope>NUCLEOTIDE SEQUENCE [LARGE SCALE GENOMIC DNA]</scope>
    <source>
        <strain evidence="6 7">CBS 116634</strain>
    </source>
</reference>
<accession>A0A139GUA7</accession>
<dbReference type="InterPro" id="IPR036259">
    <property type="entry name" value="MFS_trans_sf"/>
</dbReference>
<feature type="compositionally biased region" description="Basic and acidic residues" evidence="3">
    <location>
        <begin position="18"/>
        <end position="34"/>
    </location>
</feature>
<feature type="transmembrane region" description="Helical" evidence="4">
    <location>
        <begin position="271"/>
        <end position="292"/>
    </location>
</feature>
<feature type="transmembrane region" description="Helical" evidence="4">
    <location>
        <begin position="103"/>
        <end position="125"/>
    </location>
</feature>
<dbReference type="PANTHER" id="PTHR11360">
    <property type="entry name" value="MONOCARBOXYLATE TRANSPORTER"/>
    <property type="match status" value="1"/>
</dbReference>
<dbReference type="OrthoDB" id="6509908at2759"/>
<comment type="similarity">
    <text evidence="2">Belongs to the major facilitator superfamily. Monocarboxylate porter (TC 2.A.1.13) family.</text>
</comment>
<feature type="transmembrane region" description="Helical" evidence="4">
    <location>
        <begin position="226"/>
        <end position="250"/>
    </location>
</feature>
<dbReference type="GO" id="GO:0022857">
    <property type="term" value="F:transmembrane transporter activity"/>
    <property type="evidence" value="ECO:0007669"/>
    <property type="project" value="InterPro"/>
</dbReference>
<feature type="region of interest" description="Disordered" evidence="3">
    <location>
        <begin position="1"/>
        <end position="39"/>
    </location>
</feature>
<dbReference type="Pfam" id="PF07690">
    <property type="entry name" value="MFS_1"/>
    <property type="match status" value="1"/>
</dbReference>
<comment type="subcellular location">
    <subcellularLocation>
        <location evidence="1">Membrane</location>
        <topology evidence="1">Multi-pass membrane protein</topology>
    </subcellularLocation>
</comment>